<dbReference type="PANTHER" id="PTHR12236">
    <property type="entry name" value="STRUCTURAL CONTITUENT OF CUTICLE"/>
    <property type="match status" value="1"/>
</dbReference>
<dbReference type="PANTHER" id="PTHR12236:SF86">
    <property type="entry name" value="CCP84AC-RELATED"/>
    <property type="match status" value="1"/>
</dbReference>
<dbReference type="InterPro" id="IPR000618">
    <property type="entry name" value="Insect_cuticle"/>
</dbReference>
<feature type="signal peptide" evidence="4">
    <location>
        <begin position="1"/>
        <end position="24"/>
    </location>
</feature>
<keyword evidence="1 2" id="KW-0193">Cuticle</keyword>
<dbReference type="GO" id="GO:0005615">
    <property type="term" value="C:extracellular space"/>
    <property type="evidence" value="ECO:0007669"/>
    <property type="project" value="TreeGrafter"/>
</dbReference>
<keyword evidence="4" id="KW-0732">Signal</keyword>
<accession>A0A2S2NBV4</accession>
<dbReference type="Pfam" id="PF00379">
    <property type="entry name" value="Chitin_bind_4"/>
    <property type="match status" value="1"/>
</dbReference>
<organism evidence="5">
    <name type="scientific">Schizaphis graminum</name>
    <name type="common">Green bug aphid</name>
    <dbReference type="NCBI Taxonomy" id="13262"/>
    <lineage>
        <taxon>Eukaryota</taxon>
        <taxon>Metazoa</taxon>
        <taxon>Ecdysozoa</taxon>
        <taxon>Arthropoda</taxon>
        <taxon>Hexapoda</taxon>
        <taxon>Insecta</taxon>
        <taxon>Pterygota</taxon>
        <taxon>Neoptera</taxon>
        <taxon>Paraneoptera</taxon>
        <taxon>Hemiptera</taxon>
        <taxon>Sternorrhyncha</taxon>
        <taxon>Aphidomorpha</taxon>
        <taxon>Aphidoidea</taxon>
        <taxon>Aphididae</taxon>
        <taxon>Aphidini</taxon>
        <taxon>Schizaphis</taxon>
    </lineage>
</organism>
<evidence type="ECO:0000256" key="1">
    <source>
        <dbReference type="ARBA" id="ARBA00022460"/>
    </source>
</evidence>
<evidence type="ECO:0000313" key="5">
    <source>
        <dbReference type="EMBL" id="MBY14691.1"/>
    </source>
</evidence>
<reference evidence="5" key="1">
    <citation type="submission" date="2018-04" db="EMBL/GenBank/DDBJ databases">
        <title>Transcriptome of Schizaphis graminum biotype I.</title>
        <authorList>
            <person name="Scully E.D."/>
            <person name="Geib S.M."/>
            <person name="Palmer N.A."/>
            <person name="Koch K."/>
            <person name="Bradshaw J."/>
            <person name="Heng-Moss T."/>
            <person name="Sarath G."/>
        </authorList>
    </citation>
    <scope>NUCLEOTIDE SEQUENCE</scope>
</reference>
<gene>
    <name evidence="5" type="primary">CUO8_5</name>
    <name evidence="5" type="ORF">g.58313</name>
</gene>
<dbReference type="PROSITE" id="PS51155">
    <property type="entry name" value="CHIT_BIND_RR_2"/>
    <property type="match status" value="1"/>
</dbReference>
<dbReference type="GO" id="GO:0031012">
    <property type="term" value="C:extracellular matrix"/>
    <property type="evidence" value="ECO:0007669"/>
    <property type="project" value="TreeGrafter"/>
</dbReference>
<feature type="region of interest" description="Disordered" evidence="3">
    <location>
        <begin position="40"/>
        <end position="94"/>
    </location>
</feature>
<feature type="chain" id="PRO_5015490191" evidence="4">
    <location>
        <begin position="25"/>
        <end position="209"/>
    </location>
</feature>
<feature type="compositionally biased region" description="Basic and acidic residues" evidence="3">
    <location>
        <begin position="40"/>
        <end position="51"/>
    </location>
</feature>
<dbReference type="AlphaFoldDB" id="A0A2S2NBV4"/>
<dbReference type="GO" id="GO:0042302">
    <property type="term" value="F:structural constituent of cuticle"/>
    <property type="evidence" value="ECO:0007669"/>
    <property type="project" value="UniProtKB-UniRule"/>
</dbReference>
<sequence>MAAKLSYCRAVAVFVVAVCAVASAFPFQPSQDEYLTQHEHDGASTAEHGDGDAAAGHGGAVPKPGSTYHFQYSVHDPLTGDEKSQNEVGDGHGSVKGSYSLVEADGSTRVVEYTADDVHGFRAVVKRIEAPAHRQHLHDQSAATAATAIDDHTPSYKFDFAAENAAAAAAASAHPAADYELQQSLHYNYQLQQQQQHEPELHFSSSHRR</sequence>
<proteinExistence type="predicted"/>
<dbReference type="PRINTS" id="PR00947">
    <property type="entry name" value="CUTICLE"/>
</dbReference>
<name>A0A2S2NBV4_SCHGA</name>
<evidence type="ECO:0000256" key="4">
    <source>
        <dbReference type="SAM" id="SignalP"/>
    </source>
</evidence>
<evidence type="ECO:0000256" key="2">
    <source>
        <dbReference type="PROSITE-ProRule" id="PRU00497"/>
    </source>
</evidence>
<evidence type="ECO:0000256" key="3">
    <source>
        <dbReference type="SAM" id="MobiDB-lite"/>
    </source>
</evidence>
<dbReference type="InterPro" id="IPR051217">
    <property type="entry name" value="Insect_Cuticle_Struc_Prot"/>
</dbReference>
<dbReference type="PROSITE" id="PS00233">
    <property type="entry name" value="CHIT_BIND_RR_1"/>
    <property type="match status" value="1"/>
</dbReference>
<protein>
    <submittedName>
        <fullName evidence="5">Cuticle protein 8</fullName>
    </submittedName>
</protein>
<dbReference type="EMBL" id="GGMR01002072">
    <property type="protein sequence ID" value="MBY14691.1"/>
    <property type="molecule type" value="Transcribed_RNA"/>
</dbReference>
<dbReference type="InterPro" id="IPR031311">
    <property type="entry name" value="CHIT_BIND_RR_consensus"/>
</dbReference>